<evidence type="ECO:0000313" key="5">
    <source>
        <dbReference type="Proteomes" id="UP000004870"/>
    </source>
</evidence>
<evidence type="ECO:0000256" key="2">
    <source>
        <dbReference type="PIRSR" id="PIRSR005962-1"/>
    </source>
</evidence>
<keyword evidence="2" id="KW-0464">Manganese</keyword>
<dbReference type="STRING" id="2718.CHUV0807_1374"/>
<feature type="domain" description="Peptidase M20 dimerisation" evidence="3">
    <location>
        <begin position="187"/>
        <end position="266"/>
    </location>
</feature>
<feature type="binding site" evidence="2">
    <location>
        <position position="104"/>
    </location>
    <ligand>
        <name>Mn(2+)</name>
        <dbReference type="ChEBI" id="CHEBI:29035"/>
        <label>2</label>
    </ligand>
</feature>
<feature type="binding site" evidence="2">
    <location>
        <position position="137"/>
    </location>
    <ligand>
        <name>Mn(2+)</name>
        <dbReference type="ChEBI" id="CHEBI:29035"/>
        <label>2</label>
    </ligand>
</feature>
<dbReference type="PIRSF" id="PIRSF005962">
    <property type="entry name" value="Pept_M20D_amidohydro"/>
    <property type="match status" value="1"/>
</dbReference>
<sequence length="387" mass="42187">MPAITPHTPIDQHMRDWRHDLHRHPETAYEETRTAAKIAALLHDFGLDEIHTGLAQTGVVGVLHGNRPGKTLGLRADMDALDIHETNTFAHRSQTAGKMHACGHDGHTAMLLGAAEYLSATRDFAGSVVFIFQPAEENVAGGKRMCDEGLFTRFPVDSVYALHNWPELPAGHIAVHEHEVMASFDLFDIDIHGQGCHGAMPHLGIDSIAIAAQTISALQHIVSRNLDSAERAVVSVTQIHGGDTYNILPGTVRLSGGTRAFRPEIRDLLETNIRSTASGIAAALGGRAEIHYQRRYPPTRNHPEAARHIYRIAQTLIGAERVQLNPPPSMAAEDFAIMLQERPGAYIWLGNGKPHPAAVLHSPNYDFNDDILATGASLWIALAQAQT</sequence>
<dbReference type="GO" id="GO:0050118">
    <property type="term" value="F:N-acetyldiaminopimelate deacetylase activity"/>
    <property type="evidence" value="ECO:0007669"/>
    <property type="project" value="UniProtKB-ARBA"/>
</dbReference>
<proteinExistence type="predicted"/>
<keyword evidence="1 4" id="KW-0378">Hydrolase</keyword>
<dbReference type="EC" id="3.5.1.32" evidence="4"/>
<dbReference type="SUPFAM" id="SSF53187">
    <property type="entry name" value="Zn-dependent exopeptidases"/>
    <property type="match status" value="1"/>
</dbReference>
<dbReference type="InterPro" id="IPR002933">
    <property type="entry name" value="Peptidase_M20"/>
</dbReference>
<dbReference type="PANTHER" id="PTHR11014:SF63">
    <property type="entry name" value="METALLOPEPTIDASE, PUTATIVE (AFU_ORTHOLOGUE AFUA_6G09600)-RELATED"/>
    <property type="match status" value="1"/>
</dbReference>
<dbReference type="SUPFAM" id="SSF55031">
    <property type="entry name" value="Bacterial exopeptidase dimerisation domain"/>
    <property type="match status" value="1"/>
</dbReference>
<comment type="cofactor">
    <cofactor evidence="2">
        <name>Mn(2+)</name>
        <dbReference type="ChEBI" id="CHEBI:29035"/>
    </cofactor>
    <text evidence="2">The Mn(2+) ion enhances activity.</text>
</comment>
<feature type="binding site" evidence="2">
    <location>
        <position position="163"/>
    </location>
    <ligand>
        <name>Mn(2+)</name>
        <dbReference type="ChEBI" id="CHEBI:29035"/>
        <label>2</label>
    </ligand>
</feature>
<dbReference type="RefSeq" id="WP_004143056.1">
    <property type="nucleotide sequence ID" value="NZ_GG694029.1"/>
</dbReference>
<dbReference type="GO" id="GO:0046872">
    <property type="term" value="F:metal ion binding"/>
    <property type="evidence" value="ECO:0007669"/>
    <property type="project" value="UniProtKB-KW"/>
</dbReference>
<dbReference type="EMBL" id="ACKY01000130">
    <property type="protein sequence ID" value="EEV87398.1"/>
    <property type="molecule type" value="Genomic_DNA"/>
</dbReference>
<gene>
    <name evidence="4" type="primary">hipO</name>
    <name evidence="4" type="ORF">HMPREF0198_2383</name>
</gene>
<dbReference type="Pfam" id="PF01546">
    <property type="entry name" value="Peptidase_M20"/>
    <property type="match status" value="1"/>
</dbReference>
<dbReference type="Pfam" id="PF07687">
    <property type="entry name" value="M20_dimer"/>
    <property type="match status" value="1"/>
</dbReference>
<dbReference type="FunFam" id="3.30.70.360:FF:000001">
    <property type="entry name" value="N-acetyldiaminopimelate deacetylase"/>
    <property type="match status" value="1"/>
</dbReference>
<dbReference type="CDD" id="cd05666">
    <property type="entry name" value="M20_Acy1-like"/>
    <property type="match status" value="1"/>
</dbReference>
<dbReference type="InterPro" id="IPR017439">
    <property type="entry name" value="Amidohydrolase"/>
</dbReference>
<dbReference type="NCBIfam" id="TIGR01891">
    <property type="entry name" value="amidohydrolases"/>
    <property type="match status" value="1"/>
</dbReference>
<comment type="caution">
    <text evidence="4">The sequence shown here is derived from an EMBL/GenBank/DDBJ whole genome shotgun (WGS) entry which is preliminary data.</text>
</comment>
<organism evidence="4 5">
    <name type="scientific">Cardiobacterium hominis (strain ATCC 15826 / DSM 8339 / NCTC 10426 / 6573)</name>
    <dbReference type="NCBI Taxonomy" id="638300"/>
    <lineage>
        <taxon>Bacteria</taxon>
        <taxon>Pseudomonadati</taxon>
        <taxon>Pseudomonadota</taxon>
        <taxon>Gammaproteobacteria</taxon>
        <taxon>Cardiobacteriales</taxon>
        <taxon>Cardiobacteriaceae</taxon>
        <taxon>Cardiobacterium</taxon>
    </lineage>
</organism>
<evidence type="ECO:0000256" key="1">
    <source>
        <dbReference type="ARBA" id="ARBA00022801"/>
    </source>
</evidence>
<evidence type="ECO:0000313" key="4">
    <source>
        <dbReference type="EMBL" id="EEV87398.1"/>
    </source>
</evidence>
<dbReference type="GO" id="GO:0019877">
    <property type="term" value="P:diaminopimelate biosynthetic process"/>
    <property type="evidence" value="ECO:0007669"/>
    <property type="project" value="UniProtKB-ARBA"/>
</dbReference>
<dbReference type="Gene3D" id="3.30.70.360">
    <property type="match status" value="1"/>
</dbReference>
<protein>
    <submittedName>
        <fullName evidence="4">Amidohydrolase</fullName>
        <ecNumber evidence="4">3.5.1.32</ecNumber>
    </submittedName>
</protein>
<accession>C8ND05</accession>
<dbReference type="Proteomes" id="UP000004870">
    <property type="component" value="Unassembled WGS sequence"/>
</dbReference>
<keyword evidence="2" id="KW-0479">Metal-binding</keyword>
<dbReference type="HOGENOM" id="CLU_023257_0_1_6"/>
<name>C8ND05_CARH6</name>
<dbReference type="AlphaFoldDB" id="C8ND05"/>
<evidence type="ECO:0000259" key="3">
    <source>
        <dbReference type="Pfam" id="PF07687"/>
    </source>
</evidence>
<keyword evidence="5" id="KW-1185">Reference proteome</keyword>
<feature type="binding site" evidence="2">
    <location>
        <position position="361"/>
    </location>
    <ligand>
        <name>Mn(2+)</name>
        <dbReference type="ChEBI" id="CHEBI:29035"/>
        <label>2</label>
    </ligand>
</feature>
<feature type="binding site" evidence="2">
    <location>
        <position position="102"/>
    </location>
    <ligand>
        <name>Mn(2+)</name>
        <dbReference type="ChEBI" id="CHEBI:29035"/>
        <label>2</label>
    </ligand>
</feature>
<dbReference type="InterPro" id="IPR036264">
    <property type="entry name" value="Bact_exopeptidase_dim_dom"/>
</dbReference>
<dbReference type="InterPro" id="IPR011650">
    <property type="entry name" value="Peptidase_M20_dimer"/>
</dbReference>
<dbReference type="GO" id="GO:0047980">
    <property type="term" value="F:hippurate hydrolase activity"/>
    <property type="evidence" value="ECO:0007669"/>
    <property type="project" value="UniProtKB-EC"/>
</dbReference>
<dbReference type="Gene3D" id="3.40.630.10">
    <property type="entry name" value="Zn peptidases"/>
    <property type="match status" value="1"/>
</dbReference>
<dbReference type="GeneID" id="84790669"/>
<dbReference type="PANTHER" id="PTHR11014">
    <property type="entry name" value="PEPTIDASE M20 FAMILY MEMBER"/>
    <property type="match status" value="1"/>
</dbReference>
<reference evidence="4 5" key="1">
    <citation type="submission" date="2009-08" db="EMBL/GenBank/DDBJ databases">
        <authorList>
            <person name="Qin X."/>
            <person name="Bachman B."/>
            <person name="Battles P."/>
            <person name="Bell A."/>
            <person name="Bess C."/>
            <person name="Bickham C."/>
            <person name="Chaboub L."/>
            <person name="Chen D."/>
            <person name="Coyle M."/>
            <person name="Deiros D.R."/>
            <person name="Dinh H."/>
            <person name="Forbes L."/>
            <person name="Fowler G."/>
            <person name="Francisco L."/>
            <person name="Fu Q."/>
            <person name="Gubbala S."/>
            <person name="Hale W."/>
            <person name="Han Y."/>
            <person name="Hemphill L."/>
            <person name="Highlander S.K."/>
            <person name="Hirani K."/>
            <person name="Hogues M."/>
            <person name="Jackson L."/>
            <person name="Jakkamsetti A."/>
            <person name="Javaid M."/>
            <person name="Jiang H."/>
            <person name="Korchina V."/>
            <person name="Kovar C."/>
            <person name="Lara F."/>
            <person name="Lee S."/>
            <person name="Mata R."/>
            <person name="Mathew T."/>
            <person name="Moen C."/>
            <person name="Morales K."/>
            <person name="Munidasa M."/>
            <person name="Nazareth L."/>
            <person name="Ngo R."/>
            <person name="Nguyen L."/>
            <person name="Okwuonu G."/>
            <person name="Ongeri F."/>
            <person name="Patil S."/>
            <person name="Petrosino J."/>
            <person name="Pham C."/>
            <person name="Pham P."/>
            <person name="Pu L.-L."/>
            <person name="Puazo M."/>
            <person name="Raj R."/>
            <person name="Reid J."/>
            <person name="Rouhana J."/>
            <person name="Saada N."/>
            <person name="Shang Y."/>
            <person name="Simmons D."/>
            <person name="Thornton R."/>
            <person name="Warren J."/>
            <person name="Weissenberger G."/>
            <person name="Zhang J."/>
            <person name="Zhang L."/>
            <person name="Zhou C."/>
            <person name="Zhu D."/>
            <person name="Muzny D."/>
            <person name="Worley K."/>
            <person name="Gibbs R."/>
        </authorList>
    </citation>
    <scope>NUCLEOTIDE SEQUENCE [LARGE SCALE GENOMIC DNA]</scope>
    <source>
        <strain evidence="5">ATCC 15826 / DSM 8339 / NCTC 10426 / 6573</strain>
    </source>
</reference>
<dbReference type="OrthoDB" id="9777385at2"/>